<dbReference type="Pfam" id="PF24883">
    <property type="entry name" value="NPHP3_N"/>
    <property type="match status" value="1"/>
</dbReference>
<dbReference type="SUPFAM" id="SSF48403">
    <property type="entry name" value="Ankyrin repeat"/>
    <property type="match status" value="1"/>
</dbReference>
<feature type="repeat" description="ANK" evidence="2">
    <location>
        <begin position="1206"/>
        <end position="1239"/>
    </location>
</feature>
<dbReference type="InterPro" id="IPR002110">
    <property type="entry name" value="Ankyrin_rpt"/>
</dbReference>
<dbReference type="PROSITE" id="PS50088">
    <property type="entry name" value="ANK_REPEAT"/>
    <property type="match status" value="8"/>
</dbReference>
<dbReference type="InterPro" id="IPR035994">
    <property type="entry name" value="Nucleoside_phosphorylase_sf"/>
</dbReference>
<dbReference type="Proteomes" id="UP000054821">
    <property type="component" value="Unassembled WGS sequence"/>
</dbReference>
<evidence type="ECO:0000259" key="5">
    <source>
        <dbReference type="Pfam" id="PF24883"/>
    </source>
</evidence>
<dbReference type="InterPro" id="IPR027417">
    <property type="entry name" value="P-loop_NTPase"/>
</dbReference>
<dbReference type="PROSITE" id="PS50297">
    <property type="entry name" value="ANK_REP_REGION"/>
    <property type="match status" value="7"/>
</dbReference>
<dbReference type="PANTHER" id="PTHR46082">
    <property type="entry name" value="ATP/GTP-BINDING PROTEIN-RELATED"/>
    <property type="match status" value="1"/>
</dbReference>
<dbReference type="InterPro" id="IPR036770">
    <property type="entry name" value="Ankyrin_rpt-contain_sf"/>
</dbReference>
<feature type="region of interest" description="Disordered" evidence="3">
    <location>
        <begin position="1"/>
        <end position="32"/>
    </location>
</feature>
<feature type="domain" description="Nephrocystin 3-like N-terminal" evidence="5">
    <location>
        <begin position="384"/>
        <end position="556"/>
    </location>
</feature>
<dbReference type="SUPFAM" id="SSF53167">
    <property type="entry name" value="Purine and uridine phosphorylases"/>
    <property type="match status" value="1"/>
</dbReference>
<feature type="repeat" description="ANK" evidence="2">
    <location>
        <begin position="1104"/>
        <end position="1137"/>
    </location>
</feature>
<organism evidence="6 7">
    <name type="scientific">Trichoderma gamsii</name>
    <dbReference type="NCBI Taxonomy" id="398673"/>
    <lineage>
        <taxon>Eukaryota</taxon>
        <taxon>Fungi</taxon>
        <taxon>Dikarya</taxon>
        <taxon>Ascomycota</taxon>
        <taxon>Pezizomycotina</taxon>
        <taxon>Sordariomycetes</taxon>
        <taxon>Hypocreomycetidae</taxon>
        <taxon>Hypocreales</taxon>
        <taxon>Hypocreaceae</taxon>
        <taxon>Trichoderma</taxon>
    </lineage>
</organism>
<gene>
    <name evidence="6" type="ORF">TGAM01_v204184</name>
</gene>
<feature type="domain" description="Nucleoside phosphorylase" evidence="4">
    <location>
        <begin position="45"/>
        <end position="327"/>
    </location>
</feature>
<keyword evidence="1" id="KW-0677">Repeat</keyword>
<dbReference type="GO" id="GO:0009116">
    <property type="term" value="P:nucleoside metabolic process"/>
    <property type="evidence" value="ECO:0007669"/>
    <property type="project" value="InterPro"/>
</dbReference>
<dbReference type="GO" id="GO:0003824">
    <property type="term" value="F:catalytic activity"/>
    <property type="evidence" value="ECO:0007669"/>
    <property type="project" value="InterPro"/>
</dbReference>
<reference evidence="6 7" key="1">
    <citation type="journal article" date="2016" name="Genome Announc.">
        <title>Draft Whole-Genome Sequence of Trichoderma gamsii T6085, a Promising Biocontrol Agent of Fusarium Head Blight on Wheat.</title>
        <authorList>
            <person name="Baroncelli R."/>
            <person name="Zapparata A."/>
            <person name="Piaggeschi G."/>
            <person name="Sarrocco S."/>
            <person name="Vannacci G."/>
        </authorList>
    </citation>
    <scope>NUCLEOTIDE SEQUENCE [LARGE SCALE GENOMIC DNA]</scope>
    <source>
        <strain evidence="6 7">T6085</strain>
    </source>
</reference>
<proteinExistence type="predicted"/>
<dbReference type="GeneID" id="29981893"/>
<keyword evidence="7" id="KW-1185">Reference proteome</keyword>
<evidence type="ECO:0000313" key="7">
    <source>
        <dbReference type="Proteomes" id="UP000054821"/>
    </source>
</evidence>
<feature type="repeat" description="ANK" evidence="2">
    <location>
        <begin position="1138"/>
        <end position="1171"/>
    </location>
</feature>
<feature type="repeat" description="ANK" evidence="2">
    <location>
        <begin position="1172"/>
        <end position="1205"/>
    </location>
</feature>
<dbReference type="InterPro" id="IPR000845">
    <property type="entry name" value="Nucleoside_phosphorylase_d"/>
</dbReference>
<dbReference type="EMBL" id="JPDN02000012">
    <property type="protein sequence ID" value="PON26683.1"/>
    <property type="molecule type" value="Genomic_DNA"/>
</dbReference>
<evidence type="ECO:0000259" key="4">
    <source>
        <dbReference type="Pfam" id="PF01048"/>
    </source>
</evidence>
<dbReference type="SUPFAM" id="SSF52540">
    <property type="entry name" value="P-loop containing nucleoside triphosphate hydrolases"/>
    <property type="match status" value="1"/>
</dbReference>
<accession>A0A2P4ZQY5</accession>
<evidence type="ECO:0000313" key="6">
    <source>
        <dbReference type="EMBL" id="PON26683.1"/>
    </source>
</evidence>
<comment type="caution">
    <text evidence="6">The sequence shown here is derived from an EMBL/GenBank/DDBJ whole genome shotgun (WGS) entry which is preliminary data.</text>
</comment>
<dbReference type="Pfam" id="PF01048">
    <property type="entry name" value="PNP_UDP_1"/>
    <property type="match status" value="1"/>
</dbReference>
<keyword evidence="2" id="KW-0040">ANK repeat</keyword>
<dbReference type="STRING" id="398673.A0A2P4ZQY5"/>
<dbReference type="SMART" id="SM00248">
    <property type="entry name" value="ANK"/>
    <property type="match status" value="11"/>
</dbReference>
<evidence type="ECO:0000256" key="2">
    <source>
        <dbReference type="PROSITE-ProRule" id="PRU00023"/>
    </source>
</evidence>
<feature type="repeat" description="ANK" evidence="2">
    <location>
        <begin position="1240"/>
        <end position="1272"/>
    </location>
</feature>
<dbReference type="PANTHER" id="PTHR46082:SF11">
    <property type="entry name" value="AAA+ ATPASE DOMAIN-CONTAINING PROTEIN-RELATED"/>
    <property type="match status" value="1"/>
</dbReference>
<evidence type="ECO:0000256" key="1">
    <source>
        <dbReference type="ARBA" id="ARBA00022737"/>
    </source>
</evidence>
<feature type="repeat" description="ANK" evidence="2">
    <location>
        <begin position="1004"/>
        <end position="1036"/>
    </location>
</feature>
<feature type="repeat" description="ANK" evidence="2">
    <location>
        <begin position="1037"/>
        <end position="1069"/>
    </location>
</feature>
<dbReference type="InterPro" id="IPR056884">
    <property type="entry name" value="NPHP3-like_N"/>
</dbReference>
<sequence>MIEIMDKRTRLGSEDETDQSFSAAKRQKQAISPTARYQPEDYTVGWICALHTETAAARAMLDCIHDDLPRAPQDINTYTFGSIGHHNIVIASLPAGYYGTNNAATVASNIERSFPSIEIHLMVGIGGSAPGKLDLRLGDIVVGSRVMQYDLGKIVGDGQIERTGFSIIPPPKLLTYITKLRAIHELTPTRVPVILQEMYHRYPQMASYARPNAQDRLFRADFNHNRAAASCDQCDASMLVLRLPRTNFHPKIHYEAIASSNQVMKHGITRDKIAQELQVACFEMEAAGLMNFPYLIIRGICDYSDSHKNKQWQEYAAATAAAYAKEFLNTIPTTEEATQTTVQVVKPRADEEPLKDWWQRFLDCLKFEQIDSRHSNIEAAYKATCNWFFQSPEYLAWIDSAKLSEHHGFLWLGGKPGAGKSTIMKFAYTRVKEELITKNAVVSFFFNARGDVLERSTTGMYRSLLLQLLQKYPDLQKVCEDSNLIIQKGSCPSSEAIQLLFQNAISKLGKRSLTCFIDALDECDELQVRDMVRYFETLGQQAVDDNIELRICFSSRHYPYIFIRKGIRLTLENQKGHGEDVVRYIQGNLRADPGPLVKEVQAQILQKAAGVFMWVVLVVDILNKEFARGRMFAVMKRLAEIPDRLSDLFKDILKRDNENMEDLLLCLQWILYAKRPLMRQEFYFAVSTGLLGDDEDLLNDLMTPIPNDIIDRFVVSSSKGLAEVTKSNQPTVQFIHESVRDFLIKDNGIQELWPEFGDGFEGLCHDKLKRCCYKYLELMGTHLRNEGVFSKGKEEMKVFRVSVSLRAPFLGYATHNVLYHADSAARSMPQDSFLAEFKLRDWIVTSNLIESYKVRRYTATACLSYILADKGFSALIQTQLRHDSNYCTLGERYRYPIFAAIMNGNVAAVQALQGKDALSAGETSCRPEDIRHRLICKDENFLWAISKGYKPIVEWFIENGVDVNMTSHDYRPALLIDVEKGHASTAELLAERGADVTFKDTYRLHQTALIIAIQKHYNTIAAMLIERGADINIKDDRGRTPLMHAIERRNKNTIQLLLKKGADINTKSRLSQSLLRLKIAHENTIDIIQLLIERGADINEQDSSGWTSLLYSMNEGRDKKIIQLLIENGADINLNSDGGMAPLMHAIDQKIDQDIIQLLIEKGADVNTEDSGGWVPLMHAIRHKNNENIVQLLIEKGANVNSKNSSGQTPLIYAIQQRSDEDIIRLLIEKGADIDVEDCEGQTALNIAFRMKNYPITAFLIEKGADSSSIGFGGTTIEERLAAFTRRPQVEYLDSSVTDEDDLRDFDYDEGFI</sequence>
<evidence type="ECO:0000256" key="3">
    <source>
        <dbReference type="SAM" id="MobiDB-lite"/>
    </source>
</evidence>
<dbReference type="InterPro" id="IPR053137">
    <property type="entry name" value="NLR-like"/>
</dbReference>
<feature type="repeat" description="ANK" evidence="2">
    <location>
        <begin position="1070"/>
        <end position="1103"/>
    </location>
</feature>
<dbReference type="Gene3D" id="3.40.50.300">
    <property type="entry name" value="P-loop containing nucleotide triphosphate hydrolases"/>
    <property type="match status" value="1"/>
</dbReference>
<dbReference type="Gene3D" id="3.40.50.1580">
    <property type="entry name" value="Nucleoside phosphorylase domain"/>
    <property type="match status" value="1"/>
</dbReference>
<dbReference type="Gene3D" id="1.25.40.20">
    <property type="entry name" value="Ankyrin repeat-containing domain"/>
    <property type="match status" value="2"/>
</dbReference>
<dbReference type="RefSeq" id="XP_024405830.1">
    <property type="nucleotide sequence ID" value="XM_024549366.1"/>
</dbReference>
<name>A0A2P4ZQY5_9HYPO</name>
<dbReference type="Pfam" id="PF12796">
    <property type="entry name" value="Ank_2"/>
    <property type="match status" value="3"/>
</dbReference>
<feature type="compositionally biased region" description="Basic and acidic residues" evidence="3">
    <location>
        <begin position="1"/>
        <end position="13"/>
    </location>
</feature>
<protein>
    <submittedName>
        <fullName evidence="6">Uncharacterized protein</fullName>
    </submittedName>
</protein>